<dbReference type="InterPro" id="IPR045087">
    <property type="entry name" value="Cu-oxidase_fam"/>
</dbReference>
<dbReference type="Proteomes" id="UP000332933">
    <property type="component" value="Unassembled WGS sequence"/>
</dbReference>
<proteinExistence type="inferred from homology"/>
<dbReference type="EMBL" id="VJMH01005190">
    <property type="protein sequence ID" value="KAF0699241.1"/>
    <property type="molecule type" value="Genomic_DNA"/>
</dbReference>
<evidence type="ECO:0000313" key="8">
    <source>
        <dbReference type="EMBL" id="VFT87082.1"/>
    </source>
</evidence>
<dbReference type="PANTHER" id="PTHR11709:SF518">
    <property type="entry name" value="MULTICOPPER OXIDASE"/>
    <property type="match status" value="1"/>
</dbReference>
<dbReference type="InterPro" id="IPR008972">
    <property type="entry name" value="Cupredoxin"/>
</dbReference>
<dbReference type="SUPFAM" id="SSF49503">
    <property type="entry name" value="Cupredoxins"/>
    <property type="match status" value="3"/>
</dbReference>
<accession>A0A485KPU7</accession>
<sequence>MLVFHALAAVLLAAVVSSMPLPIFTPAARTLLAHSPNAVRRDIHPIDSSASRPFNIDLVVDAHRASIVMADGSSVAFMTRAYNGDVPGPTVYAVPGDTFTITLRNTLGPGAANETNLHIHGLQVAEAMRPVGSMESAVLTYTIPMDHPSGTFWYHPHRHGLLNAQLSGLLAGAFVILDRPEDLPPSLHHIADHVVLVQGICTTDCSIVHDQLDRAIRGTSSFEPDVAGHVAGVTLVVNGASVPTLALDAKTWTRLRLVNAVANNVVELMFPAAACDVHLIARDGVMKMTWRRVELVVLPPGGRADVVIRCNVQDEDMYIVVERHAKRDAWLGSHHRAPSQRILRLTTSERTIDDTTTTKPLDAGPPHVTLPPTMQFMNESTTANMNNDNACTLVYEFTTDTDGRGDVVFGVNHVAMGDRHDDRANERTQLRRLTAQTWCVESQAAHSHPFHVHTTPFQIRETTTWGHTRPELYEVGEWRDTIPLFRDRVHLRFVPSVAGPLVSHCHIAWHADHGMGRIFDVVE</sequence>
<evidence type="ECO:0000259" key="6">
    <source>
        <dbReference type="Pfam" id="PF07732"/>
    </source>
</evidence>
<evidence type="ECO:0000313" key="9">
    <source>
        <dbReference type="Proteomes" id="UP000332933"/>
    </source>
</evidence>
<protein>
    <submittedName>
        <fullName evidence="8">Aste57867_10206 protein</fullName>
    </submittedName>
</protein>
<dbReference type="Pfam" id="PF07731">
    <property type="entry name" value="Cu-oxidase_2"/>
    <property type="match status" value="1"/>
</dbReference>
<dbReference type="EMBL" id="CAADRA010005211">
    <property type="protein sequence ID" value="VFT87082.1"/>
    <property type="molecule type" value="Genomic_DNA"/>
</dbReference>
<comment type="similarity">
    <text evidence="1">Belongs to the multicopper oxidase family.</text>
</comment>
<evidence type="ECO:0000256" key="3">
    <source>
        <dbReference type="ARBA" id="ARBA00023002"/>
    </source>
</evidence>
<dbReference type="GO" id="GO:0005507">
    <property type="term" value="F:copper ion binding"/>
    <property type="evidence" value="ECO:0007669"/>
    <property type="project" value="InterPro"/>
</dbReference>
<dbReference type="OrthoDB" id="2121828at2759"/>
<feature type="signal peptide" evidence="4">
    <location>
        <begin position="1"/>
        <end position="18"/>
    </location>
</feature>
<name>A0A485KPU7_9STRA</name>
<dbReference type="PROSITE" id="PS00080">
    <property type="entry name" value="MULTICOPPER_OXIDASE2"/>
    <property type="match status" value="1"/>
</dbReference>
<evidence type="ECO:0000256" key="2">
    <source>
        <dbReference type="ARBA" id="ARBA00022723"/>
    </source>
</evidence>
<dbReference type="InterPro" id="IPR011706">
    <property type="entry name" value="Cu-oxidase_C"/>
</dbReference>
<reference evidence="7" key="2">
    <citation type="submission" date="2019-06" db="EMBL/GenBank/DDBJ databases">
        <title>Genomics analysis of Aphanomyces spp. identifies a new class of oomycete effector associated with host adaptation.</title>
        <authorList>
            <person name="Gaulin E."/>
        </authorList>
    </citation>
    <scope>NUCLEOTIDE SEQUENCE</scope>
    <source>
        <strain evidence="7">CBS 578.67</strain>
    </source>
</reference>
<feature type="domain" description="Plastocyanin-like" evidence="5">
    <location>
        <begin position="430"/>
        <end position="521"/>
    </location>
</feature>
<keyword evidence="4" id="KW-0732">Signal</keyword>
<evidence type="ECO:0000259" key="5">
    <source>
        <dbReference type="Pfam" id="PF07731"/>
    </source>
</evidence>
<evidence type="ECO:0000256" key="4">
    <source>
        <dbReference type="SAM" id="SignalP"/>
    </source>
</evidence>
<dbReference type="InterPro" id="IPR002355">
    <property type="entry name" value="Cu_oxidase_Cu_BS"/>
</dbReference>
<keyword evidence="9" id="KW-1185">Reference proteome</keyword>
<dbReference type="GO" id="GO:0016491">
    <property type="term" value="F:oxidoreductase activity"/>
    <property type="evidence" value="ECO:0007669"/>
    <property type="project" value="UniProtKB-KW"/>
</dbReference>
<keyword evidence="3" id="KW-0560">Oxidoreductase</keyword>
<evidence type="ECO:0000256" key="1">
    <source>
        <dbReference type="ARBA" id="ARBA00010609"/>
    </source>
</evidence>
<dbReference type="Gene3D" id="2.60.40.420">
    <property type="entry name" value="Cupredoxins - blue copper proteins"/>
    <property type="match status" value="3"/>
</dbReference>
<dbReference type="Pfam" id="PF07732">
    <property type="entry name" value="Cu-oxidase_3"/>
    <property type="match status" value="1"/>
</dbReference>
<keyword evidence="2" id="KW-0479">Metal-binding</keyword>
<dbReference type="InterPro" id="IPR011707">
    <property type="entry name" value="Cu-oxidase-like_N"/>
</dbReference>
<organism evidence="8 9">
    <name type="scientific">Aphanomyces stellatus</name>
    <dbReference type="NCBI Taxonomy" id="120398"/>
    <lineage>
        <taxon>Eukaryota</taxon>
        <taxon>Sar</taxon>
        <taxon>Stramenopiles</taxon>
        <taxon>Oomycota</taxon>
        <taxon>Saprolegniomycetes</taxon>
        <taxon>Saprolegniales</taxon>
        <taxon>Verrucalvaceae</taxon>
        <taxon>Aphanomyces</taxon>
    </lineage>
</organism>
<reference evidence="8 9" key="1">
    <citation type="submission" date="2019-03" db="EMBL/GenBank/DDBJ databases">
        <authorList>
            <person name="Gaulin E."/>
            <person name="Dumas B."/>
        </authorList>
    </citation>
    <scope>NUCLEOTIDE SEQUENCE [LARGE SCALE GENOMIC DNA]</scope>
    <source>
        <strain evidence="8">CBS 568.67</strain>
    </source>
</reference>
<feature type="chain" id="PRO_5036116144" evidence="4">
    <location>
        <begin position="19"/>
        <end position="523"/>
    </location>
</feature>
<evidence type="ECO:0000313" key="7">
    <source>
        <dbReference type="EMBL" id="KAF0699241.1"/>
    </source>
</evidence>
<dbReference type="AlphaFoldDB" id="A0A485KPU7"/>
<gene>
    <name evidence="8" type="primary">Aste57867_10206</name>
    <name evidence="7" type="ORF">As57867_010167</name>
    <name evidence="8" type="ORF">ASTE57867_10206</name>
</gene>
<dbReference type="PANTHER" id="PTHR11709">
    <property type="entry name" value="MULTI-COPPER OXIDASE"/>
    <property type="match status" value="1"/>
</dbReference>
<feature type="domain" description="Plastocyanin-like" evidence="6">
    <location>
        <begin position="80"/>
        <end position="179"/>
    </location>
</feature>